<dbReference type="PANTHER" id="PTHR15052:SF2">
    <property type="entry name" value="GENERAL TRANSCRIPTION FACTOR 3C POLYPEPTIDE 2"/>
    <property type="match status" value="1"/>
</dbReference>
<dbReference type="InterPro" id="IPR015943">
    <property type="entry name" value="WD40/YVTN_repeat-like_dom_sf"/>
</dbReference>
<keyword evidence="2" id="KW-0804">Transcription</keyword>
<dbReference type="STRING" id="78915.A0A4P9XQ37"/>
<dbReference type="Proteomes" id="UP000271241">
    <property type="component" value="Unassembled WGS sequence"/>
</dbReference>
<keyword evidence="3" id="KW-0539">Nucleus</keyword>
<protein>
    <recommendedName>
        <fullName evidence="7">WD40-repeat-containing domain protein</fullName>
    </recommendedName>
</protein>
<evidence type="ECO:0000256" key="4">
    <source>
        <dbReference type="SAM" id="MobiDB-lite"/>
    </source>
</evidence>
<organism evidence="5 6">
    <name type="scientific">Thamnocephalis sphaerospora</name>
    <dbReference type="NCBI Taxonomy" id="78915"/>
    <lineage>
        <taxon>Eukaryota</taxon>
        <taxon>Fungi</taxon>
        <taxon>Fungi incertae sedis</taxon>
        <taxon>Zoopagomycota</taxon>
        <taxon>Zoopagomycotina</taxon>
        <taxon>Zoopagomycetes</taxon>
        <taxon>Zoopagales</taxon>
        <taxon>Sigmoideomycetaceae</taxon>
        <taxon>Thamnocephalis</taxon>
    </lineage>
</organism>
<dbReference type="EMBL" id="KZ992632">
    <property type="protein sequence ID" value="RKP08144.1"/>
    <property type="molecule type" value="Genomic_DNA"/>
</dbReference>
<evidence type="ECO:0000256" key="2">
    <source>
        <dbReference type="ARBA" id="ARBA00023163"/>
    </source>
</evidence>
<evidence type="ECO:0000313" key="6">
    <source>
        <dbReference type="Proteomes" id="UP000271241"/>
    </source>
</evidence>
<accession>A0A4P9XQ37</accession>
<dbReference type="Gene3D" id="2.130.10.10">
    <property type="entry name" value="YVTN repeat-like/Quinoprotein amine dehydrogenase"/>
    <property type="match status" value="1"/>
</dbReference>
<evidence type="ECO:0000313" key="5">
    <source>
        <dbReference type="EMBL" id="RKP08144.1"/>
    </source>
</evidence>
<evidence type="ECO:0000256" key="3">
    <source>
        <dbReference type="ARBA" id="ARBA00023242"/>
    </source>
</evidence>
<proteinExistence type="predicted"/>
<feature type="region of interest" description="Disordered" evidence="4">
    <location>
        <begin position="36"/>
        <end position="62"/>
    </location>
</feature>
<gene>
    <name evidence="5" type="ORF">THASP1DRAFT_23807</name>
</gene>
<dbReference type="GO" id="GO:0005634">
    <property type="term" value="C:nucleus"/>
    <property type="evidence" value="ECO:0007669"/>
    <property type="project" value="UniProtKB-SubCell"/>
</dbReference>
<feature type="compositionally biased region" description="Acidic residues" evidence="4">
    <location>
        <begin position="46"/>
        <end position="57"/>
    </location>
</feature>
<evidence type="ECO:0008006" key="7">
    <source>
        <dbReference type="Google" id="ProtNLM"/>
    </source>
</evidence>
<dbReference type="InterPro" id="IPR036322">
    <property type="entry name" value="WD40_repeat_dom_sf"/>
</dbReference>
<dbReference type="OrthoDB" id="4703at2759"/>
<keyword evidence="6" id="KW-1185">Reference proteome</keyword>
<dbReference type="AlphaFoldDB" id="A0A4P9XQ37"/>
<name>A0A4P9XQ37_9FUNG</name>
<dbReference type="InterPro" id="IPR052416">
    <property type="entry name" value="GTF3C_component"/>
</dbReference>
<dbReference type="SUPFAM" id="SSF50978">
    <property type="entry name" value="WD40 repeat-like"/>
    <property type="match status" value="1"/>
</dbReference>
<dbReference type="GO" id="GO:0000127">
    <property type="term" value="C:transcription factor TFIIIC complex"/>
    <property type="evidence" value="ECO:0007669"/>
    <property type="project" value="TreeGrafter"/>
</dbReference>
<evidence type="ECO:0000256" key="1">
    <source>
        <dbReference type="ARBA" id="ARBA00004123"/>
    </source>
</evidence>
<dbReference type="GO" id="GO:0006383">
    <property type="term" value="P:transcription by RNA polymerase III"/>
    <property type="evidence" value="ECO:0007669"/>
    <property type="project" value="TreeGrafter"/>
</dbReference>
<dbReference type="PANTHER" id="PTHR15052">
    <property type="entry name" value="RNA POLYMERASE III TRANSCRIPTION INITIATION FACTOR COMPLEX SUBUNIT"/>
    <property type="match status" value="1"/>
</dbReference>
<sequence>MENPFISAQKPLFWTLCYQTSDIRKHAGISAENYWPPVPMAKHGDEESDEDNDEEEAALDRTDAGHQFTSVGYDGRVRLTDTRNPWQPIHVQRYRTILVSCAWTPGTSSILYGDNEYNVRYVMLGGAYSRAMITHSACIWDIATSDRHPYIASVSADGQLLLNNPHRVWQDRPRMTQYAAYKLTYDSERQCVVYTTASSVEEIRAEKASVLLIDYPRPVALHRAVWNHNAGPAAQWLASGGAAGLVHVASMACDDILDSV</sequence>
<comment type="subcellular location">
    <subcellularLocation>
        <location evidence="1">Nucleus</location>
    </subcellularLocation>
</comment>
<reference evidence="6" key="1">
    <citation type="journal article" date="2018" name="Nat. Microbiol.">
        <title>Leveraging single-cell genomics to expand the fungal tree of life.</title>
        <authorList>
            <person name="Ahrendt S.R."/>
            <person name="Quandt C.A."/>
            <person name="Ciobanu D."/>
            <person name="Clum A."/>
            <person name="Salamov A."/>
            <person name="Andreopoulos B."/>
            <person name="Cheng J.F."/>
            <person name="Woyke T."/>
            <person name="Pelin A."/>
            <person name="Henrissat B."/>
            <person name="Reynolds N.K."/>
            <person name="Benny G.L."/>
            <person name="Smith M.E."/>
            <person name="James T.Y."/>
            <person name="Grigoriev I.V."/>
        </authorList>
    </citation>
    <scope>NUCLEOTIDE SEQUENCE [LARGE SCALE GENOMIC DNA]</scope>
    <source>
        <strain evidence="6">RSA 1356</strain>
    </source>
</reference>